<dbReference type="InterPro" id="IPR002423">
    <property type="entry name" value="Cpn60/GroEL/TCP-1"/>
</dbReference>
<dbReference type="InterPro" id="IPR027413">
    <property type="entry name" value="GROEL-like_equatorial_sf"/>
</dbReference>
<organism evidence="7 8">
    <name type="scientific">Coptis chinensis</name>
    <dbReference type="NCBI Taxonomy" id="261450"/>
    <lineage>
        <taxon>Eukaryota</taxon>
        <taxon>Viridiplantae</taxon>
        <taxon>Streptophyta</taxon>
        <taxon>Embryophyta</taxon>
        <taxon>Tracheophyta</taxon>
        <taxon>Spermatophyta</taxon>
        <taxon>Magnoliopsida</taxon>
        <taxon>Ranunculales</taxon>
        <taxon>Ranunculaceae</taxon>
        <taxon>Coptidoideae</taxon>
        <taxon>Coptis</taxon>
    </lineage>
</organism>
<proteinExistence type="inferred from homology"/>
<dbReference type="AlphaFoldDB" id="A0A835HUA4"/>
<dbReference type="InterPro" id="IPR002194">
    <property type="entry name" value="Chaperonin_TCP-1_CS"/>
</dbReference>
<feature type="region of interest" description="Disordered" evidence="6">
    <location>
        <begin position="249"/>
        <end position="313"/>
    </location>
</feature>
<dbReference type="Gene3D" id="1.10.560.10">
    <property type="entry name" value="GroEL-like equatorial domain"/>
    <property type="match status" value="1"/>
</dbReference>
<dbReference type="Pfam" id="PF00118">
    <property type="entry name" value="Cpn60_TCP1"/>
    <property type="match status" value="1"/>
</dbReference>
<dbReference type="GO" id="GO:0140662">
    <property type="term" value="F:ATP-dependent protein folding chaperone"/>
    <property type="evidence" value="ECO:0007669"/>
    <property type="project" value="InterPro"/>
</dbReference>
<dbReference type="InterPro" id="IPR017998">
    <property type="entry name" value="Chaperone_TCP-1"/>
</dbReference>
<dbReference type="SUPFAM" id="SSF48592">
    <property type="entry name" value="GroEL equatorial domain-like"/>
    <property type="match status" value="1"/>
</dbReference>
<keyword evidence="8" id="KW-1185">Reference proteome</keyword>
<comment type="similarity">
    <text evidence="1 5">Belongs to the TCP-1 chaperonin family.</text>
</comment>
<evidence type="ECO:0000256" key="3">
    <source>
        <dbReference type="ARBA" id="ARBA00022840"/>
    </source>
</evidence>
<keyword evidence="2 5" id="KW-0547">Nucleotide-binding</keyword>
<dbReference type="PANTHER" id="PTHR11353">
    <property type="entry name" value="CHAPERONIN"/>
    <property type="match status" value="1"/>
</dbReference>
<accession>A0A835HUA4</accession>
<dbReference type="GO" id="GO:0051082">
    <property type="term" value="F:unfolded protein binding"/>
    <property type="evidence" value="ECO:0007669"/>
    <property type="project" value="InterPro"/>
</dbReference>
<keyword evidence="4 5" id="KW-0143">Chaperone</keyword>
<gene>
    <name evidence="7" type="ORF">IFM89_019125</name>
</gene>
<evidence type="ECO:0000256" key="5">
    <source>
        <dbReference type="RuleBase" id="RU004187"/>
    </source>
</evidence>
<evidence type="ECO:0008006" key="9">
    <source>
        <dbReference type="Google" id="ProtNLM"/>
    </source>
</evidence>
<sequence length="313" mass="35144">MDKLIHDDKGNATISNDGANIMKLLDVVHPAAKILVDIAKSQESEVGDGTTRVVLFAEEFLKEAKLFIYGVHSKFSQHEKEASGHEQHAKTRGTQGVQVDYGYVQQYDKEQENSPTDQVLGKDGLGSGDEACVSRQTREVCDSRQTREVCDIGQNREVCGSRQTREVGVPRQTREEELIHQTESVAAELSPHLREENLIISRNGDSLVFEKGVSTSESLSRIHTTSVGLNIADSKAEKVLHLLVQKQQVRELESKPPDPTSPQSSNWSDMIEEEVDDQLQISKERYKPQWQLESHTLPTTRSRSRSRTKGRDK</sequence>
<dbReference type="PRINTS" id="PR00304">
    <property type="entry name" value="TCOMPLEXTCP1"/>
</dbReference>
<dbReference type="GO" id="GO:0016887">
    <property type="term" value="F:ATP hydrolysis activity"/>
    <property type="evidence" value="ECO:0007669"/>
    <property type="project" value="InterPro"/>
</dbReference>
<evidence type="ECO:0000313" key="8">
    <source>
        <dbReference type="Proteomes" id="UP000631114"/>
    </source>
</evidence>
<name>A0A835HUA4_9MAGN</name>
<comment type="caution">
    <text evidence="7">The sequence shown here is derived from an EMBL/GenBank/DDBJ whole genome shotgun (WGS) entry which is preliminary data.</text>
</comment>
<reference evidence="7 8" key="1">
    <citation type="submission" date="2020-10" db="EMBL/GenBank/DDBJ databases">
        <title>The Coptis chinensis genome and diversification of protoberbering-type alkaloids.</title>
        <authorList>
            <person name="Wang B."/>
            <person name="Shu S."/>
            <person name="Song C."/>
            <person name="Liu Y."/>
        </authorList>
    </citation>
    <scope>NUCLEOTIDE SEQUENCE [LARGE SCALE GENOMIC DNA]</scope>
    <source>
        <strain evidence="7">HL-2020</strain>
        <tissue evidence="7">Leaf</tissue>
    </source>
</reference>
<evidence type="ECO:0000313" key="7">
    <source>
        <dbReference type="EMBL" id="KAF9605866.1"/>
    </source>
</evidence>
<evidence type="ECO:0000256" key="4">
    <source>
        <dbReference type="ARBA" id="ARBA00023186"/>
    </source>
</evidence>
<feature type="compositionally biased region" description="Basic residues" evidence="6">
    <location>
        <begin position="302"/>
        <end position="313"/>
    </location>
</feature>
<dbReference type="EMBL" id="JADFTS010000005">
    <property type="protein sequence ID" value="KAF9605866.1"/>
    <property type="molecule type" value="Genomic_DNA"/>
</dbReference>
<dbReference type="PROSITE" id="PS00995">
    <property type="entry name" value="TCP1_3"/>
    <property type="match status" value="1"/>
</dbReference>
<keyword evidence="3 5" id="KW-0067">ATP-binding</keyword>
<dbReference type="Proteomes" id="UP000631114">
    <property type="component" value="Unassembled WGS sequence"/>
</dbReference>
<evidence type="ECO:0000256" key="6">
    <source>
        <dbReference type="SAM" id="MobiDB-lite"/>
    </source>
</evidence>
<evidence type="ECO:0000256" key="1">
    <source>
        <dbReference type="ARBA" id="ARBA00008020"/>
    </source>
</evidence>
<dbReference type="GO" id="GO:0005524">
    <property type="term" value="F:ATP binding"/>
    <property type="evidence" value="ECO:0007669"/>
    <property type="project" value="UniProtKB-KW"/>
</dbReference>
<evidence type="ECO:0000256" key="2">
    <source>
        <dbReference type="ARBA" id="ARBA00022741"/>
    </source>
</evidence>
<protein>
    <recommendedName>
        <fullName evidence="9">T-complex protein 1 subunit eta</fullName>
    </recommendedName>
</protein>